<gene>
    <name evidence="2" type="ORF">OKIOD_LOCUS52</name>
</gene>
<protein>
    <submittedName>
        <fullName evidence="2">Oidioi.mRNA.OKI2018_I69.PAR.g8494.t1.cds</fullName>
    </submittedName>
</protein>
<evidence type="ECO:0000256" key="1">
    <source>
        <dbReference type="SAM" id="SignalP"/>
    </source>
</evidence>
<dbReference type="Proteomes" id="UP001158576">
    <property type="component" value="Chromosome PAR"/>
</dbReference>
<feature type="chain" id="PRO_5045706306" evidence="1">
    <location>
        <begin position="16"/>
        <end position="181"/>
    </location>
</feature>
<evidence type="ECO:0000313" key="3">
    <source>
        <dbReference type="Proteomes" id="UP001158576"/>
    </source>
</evidence>
<keyword evidence="3" id="KW-1185">Reference proteome</keyword>
<accession>A0ABN7RHA8</accession>
<organism evidence="2 3">
    <name type="scientific">Oikopleura dioica</name>
    <name type="common">Tunicate</name>
    <dbReference type="NCBI Taxonomy" id="34765"/>
    <lineage>
        <taxon>Eukaryota</taxon>
        <taxon>Metazoa</taxon>
        <taxon>Chordata</taxon>
        <taxon>Tunicata</taxon>
        <taxon>Appendicularia</taxon>
        <taxon>Copelata</taxon>
        <taxon>Oikopleuridae</taxon>
        <taxon>Oikopleura</taxon>
    </lineage>
</organism>
<name>A0ABN7RHA8_OIKDI</name>
<evidence type="ECO:0000313" key="2">
    <source>
        <dbReference type="EMBL" id="CAG5076576.1"/>
    </source>
</evidence>
<feature type="signal peptide" evidence="1">
    <location>
        <begin position="1"/>
        <end position="15"/>
    </location>
</feature>
<reference evidence="2 3" key="1">
    <citation type="submission" date="2021-04" db="EMBL/GenBank/DDBJ databases">
        <authorList>
            <person name="Bliznina A."/>
        </authorList>
    </citation>
    <scope>NUCLEOTIDE SEQUENCE [LARGE SCALE GENOMIC DNA]</scope>
</reference>
<proteinExistence type="predicted"/>
<sequence>MKLLSLFLFNLGVDAVSIEKGDAAVEKVISDELVKCGRNSMSMPRCVLNLHDALLVETGRKYSCVCSDDSARTAGHSTIPTNTGYGHGYNLVASCGIEGNSNVYKDLFEAYCDICSSACTYQSNPPMCAVECMGNVSQSLGFCETKQITMLVGQGDMGIYSYGGDMFGSRYAGMTCAAFCV</sequence>
<dbReference type="EMBL" id="OU015568">
    <property type="protein sequence ID" value="CAG5076576.1"/>
    <property type="molecule type" value="Genomic_DNA"/>
</dbReference>
<keyword evidence="1" id="KW-0732">Signal</keyword>